<comment type="subcellular location">
    <subcellularLocation>
        <location evidence="1">Bacterial flagellum basal body</location>
    </subcellularLocation>
    <subcellularLocation>
        <location evidence="2">Cell membrane</location>
        <topology evidence="2">Multi-pass membrane protein</topology>
    </subcellularLocation>
</comment>
<dbReference type="InterPro" id="IPR013556">
    <property type="entry name" value="Flag_M-ring_C"/>
</dbReference>
<evidence type="ECO:0000256" key="1">
    <source>
        <dbReference type="ARBA" id="ARBA00004117"/>
    </source>
</evidence>
<dbReference type="NCBIfam" id="TIGR00206">
    <property type="entry name" value="fliF"/>
    <property type="match status" value="1"/>
</dbReference>
<dbReference type="PANTHER" id="PTHR30046">
    <property type="entry name" value="FLAGELLAR M-RING PROTEIN"/>
    <property type="match status" value="1"/>
</dbReference>
<evidence type="ECO:0000256" key="2">
    <source>
        <dbReference type="ARBA" id="ARBA00004651"/>
    </source>
</evidence>
<evidence type="ECO:0000256" key="7">
    <source>
        <dbReference type="ARBA" id="ARBA00023136"/>
    </source>
</evidence>
<keyword evidence="6 10" id="KW-1133">Transmembrane helix</keyword>
<evidence type="ECO:0000256" key="5">
    <source>
        <dbReference type="ARBA" id="ARBA00022692"/>
    </source>
</evidence>
<dbReference type="AlphaFoldDB" id="I5ARW9"/>
<keyword evidence="14" id="KW-1185">Reference proteome</keyword>
<evidence type="ECO:0000313" key="13">
    <source>
        <dbReference type="EMBL" id="EIM56542.1"/>
    </source>
</evidence>
<dbReference type="Proteomes" id="UP000005753">
    <property type="component" value="Chromosome"/>
</dbReference>
<evidence type="ECO:0000313" key="14">
    <source>
        <dbReference type="Proteomes" id="UP000005753"/>
    </source>
</evidence>
<dbReference type="Gene3D" id="3.30.300.30">
    <property type="match status" value="1"/>
</dbReference>
<keyword evidence="8" id="KW-0975">Bacterial flagellum</keyword>
<dbReference type="Pfam" id="PF08345">
    <property type="entry name" value="YscJ_FliF_C"/>
    <property type="match status" value="1"/>
</dbReference>
<keyword evidence="5 10" id="KW-0812">Transmembrane</keyword>
<evidence type="ECO:0000259" key="12">
    <source>
        <dbReference type="Pfam" id="PF08345"/>
    </source>
</evidence>
<feature type="compositionally biased region" description="Basic and acidic residues" evidence="9">
    <location>
        <begin position="519"/>
        <end position="530"/>
    </location>
</feature>
<proteinExistence type="inferred from homology"/>
<dbReference type="Pfam" id="PF01514">
    <property type="entry name" value="YscJ_FliF"/>
    <property type="match status" value="1"/>
</dbReference>
<dbReference type="eggNOG" id="COG1766">
    <property type="taxonomic scope" value="Bacteria"/>
</dbReference>
<evidence type="ECO:0000256" key="10">
    <source>
        <dbReference type="SAM" id="Phobius"/>
    </source>
</evidence>
<organism evidence="13 14">
    <name type="scientific">Eubacterium cellulosolvens (strain ATCC 43171 / JCM 9499 / 6)</name>
    <name type="common">Cillobacterium cellulosolvens</name>
    <dbReference type="NCBI Taxonomy" id="633697"/>
    <lineage>
        <taxon>Bacteria</taxon>
        <taxon>Bacillati</taxon>
        <taxon>Bacillota</taxon>
        <taxon>Clostridia</taxon>
        <taxon>Eubacteriales</taxon>
        <taxon>Eubacteriaceae</taxon>
        <taxon>Eubacterium</taxon>
    </lineage>
</organism>
<evidence type="ECO:0000256" key="6">
    <source>
        <dbReference type="ARBA" id="ARBA00022989"/>
    </source>
</evidence>
<dbReference type="HOGENOM" id="CLU_028108_2_2_9"/>
<evidence type="ECO:0000256" key="8">
    <source>
        <dbReference type="ARBA" id="ARBA00023143"/>
    </source>
</evidence>
<evidence type="ECO:0000256" key="9">
    <source>
        <dbReference type="SAM" id="MobiDB-lite"/>
    </source>
</evidence>
<keyword evidence="13" id="KW-0966">Cell projection</keyword>
<accession>I5ARW9</accession>
<feature type="domain" description="Flagellar M-ring N-terminal" evidence="11">
    <location>
        <begin position="45"/>
        <end position="223"/>
    </location>
</feature>
<dbReference type="GO" id="GO:0003774">
    <property type="term" value="F:cytoskeletal motor activity"/>
    <property type="evidence" value="ECO:0007669"/>
    <property type="project" value="InterPro"/>
</dbReference>
<dbReference type="InterPro" id="IPR043427">
    <property type="entry name" value="YscJ/FliF"/>
</dbReference>
<feature type="domain" description="Flagellar M-ring C-terminal" evidence="12">
    <location>
        <begin position="262"/>
        <end position="419"/>
    </location>
</feature>
<name>I5ARW9_EUBC6</name>
<protein>
    <submittedName>
        <fullName evidence="13">Flagellar basal-body M-ring protein/flagellar hook-basal body protein FliF</fullName>
    </submittedName>
</protein>
<dbReference type="GO" id="GO:0071973">
    <property type="term" value="P:bacterial-type flagellum-dependent cell motility"/>
    <property type="evidence" value="ECO:0007669"/>
    <property type="project" value="InterPro"/>
</dbReference>
<dbReference type="InterPro" id="IPR000067">
    <property type="entry name" value="FlgMring_FliF"/>
</dbReference>
<dbReference type="PANTHER" id="PTHR30046:SF0">
    <property type="entry name" value="FLAGELLAR M-RING PROTEIN"/>
    <property type="match status" value="1"/>
</dbReference>
<feature type="transmembrane region" description="Helical" evidence="10">
    <location>
        <begin position="21"/>
        <end position="40"/>
    </location>
</feature>
<evidence type="ECO:0000259" key="11">
    <source>
        <dbReference type="Pfam" id="PF01514"/>
    </source>
</evidence>
<keyword evidence="13" id="KW-0282">Flagellum</keyword>
<feature type="region of interest" description="Disordered" evidence="9">
    <location>
        <begin position="496"/>
        <end position="532"/>
    </location>
</feature>
<dbReference type="InterPro" id="IPR045851">
    <property type="entry name" value="AMP-bd_C_sf"/>
</dbReference>
<gene>
    <name evidence="13" type="ORF">EubceDRAFT1_0703</name>
</gene>
<feature type="compositionally biased region" description="Low complexity" evidence="9">
    <location>
        <begin position="321"/>
        <end position="335"/>
    </location>
</feature>
<feature type="transmembrane region" description="Helical" evidence="10">
    <location>
        <begin position="447"/>
        <end position="467"/>
    </location>
</feature>
<evidence type="ECO:0000256" key="4">
    <source>
        <dbReference type="ARBA" id="ARBA00022475"/>
    </source>
</evidence>
<keyword evidence="7 10" id="KW-0472">Membrane</keyword>
<feature type="region of interest" description="Disordered" evidence="9">
    <location>
        <begin position="420"/>
        <end position="441"/>
    </location>
</feature>
<sequence>MKILNKLKETWQQLSAMARRLLIIVLVGAVAFVAIGIVLLNQKKTTEYTTLFTGLNQEESREIVSMIQEEGKQYLYDAGSGTIQVPVEQADKLRAEILSKGYPQSGFTYSMYVGNSGIMATESDKEQYTLYDLQDRLGATIRLFDGVRDAKVTIAQADDDGYVLDEDGDTKSNSDDDVNASASVVVTMKRGSELTEKNADAIRNLVARSVRGINFTNVSVFDAATMQEIGGNADDESANSEAVNELTKQVENNIAANVKKVLAKLYHMENVEVAVRGKLDTSTLLSENTQYTVPVQADSTDKEGLLDHEEDASAYTGPGAATAAGVAGTDANADTPRYTTENGANGDEYSSFDTSTSRQWLYNTLKEQVQRNPGTLQDCTVAVVIDTEDTSVDENDLINLVADAAGISREDAPEKITVVRSAIPKATATPTPGPEDNSEAEQQRQQMIIIAAAVGAFLFLLLIILIIRGKKKKKKQRELEAQLAAEQEAAELAAAEAEAAAAAQSEKELSEEESASNEHVARGQELKDNIGDFVEENPQVAAKLIQSWLREGDEKSGRKQRRR</sequence>
<comment type="similarity">
    <text evidence="3">Belongs to the FliF family.</text>
</comment>
<dbReference type="GO" id="GO:0009431">
    <property type="term" value="C:bacterial-type flagellum basal body, MS ring"/>
    <property type="evidence" value="ECO:0007669"/>
    <property type="project" value="InterPro"/>
</dbReference>
<reference evidence="13 14" key="1">
    <citation type="submission" date="2010-08" db="EMBL/GenBank/DDBJ databases">
        <authorList>
            <consortium name="US DOE Joint Genome Institute (JGI-PGF)"/>
            <person name="Lucas S."/>
            <person name="Copeland A."/>
            <person name="Lapidus A."/>
            <person name="Cheng J.-F."/>
            <person name="Bruce D."/>
            <person name="Goodwin L."/>
            <person name="Pitluck S."/>
            <person name="Land M.L."/>
            <person name="Hauser L."/>
            <person name="Chang Y.-J."/>
            <person name="Anderson I.J."/>
            <person name="Johnson E."/>
            <person name="Mulhopadhyay B."/>
            <person name="Kyrpides N."/>
            <person name="Woyke T.J."/>
        </authorList>
    </citation>
    <scope>NUCLEOTIDE SEQUENCE [LARGE SCALE GENOMIC DNA]</scope>
    <source>
        <strain evidence="13 14">6</strain>
    </source>
</reference>
<dbReference type="GO" id="GO:0005886">
    <property type="term" value="C:plasma membrane"/>
    <property type="evidence" value="ECO:0007669"/>
    <property type="project" value="UniProtKB-SubCell"/>
</dbReference>
<dbReference type="EMBL" id="CM001487">
    <property type="protein sequence ID" value="EIM56542.1"/>
    <property type="molecule type" value="Genomic_DNA"/>
</dbReference>
<feature type="region of interest" description="Disordered" evidence="9">
    <location>
        <begin position="321"/>
        <end position="352"/>
    </location>
</feature>
<dbReference type="InterPro" id="IPR006182">
    <property type="entry name" value="FliF_N_dom"/>
</dbReference>
<evidence type="ECO:0000256" key="3">
    <source>
        <dbReference type="ARBA" id="ARBA00007971"/>
    </source>
</evidence>
<keyword evidence="13" id="KW-0969">Cilium</keyword>
<reference evidence="13 14" key="2">
    <citation type="submission" date="2012-02" db="EMBL/GenBank/DDBJ databases">
        <title>Improved High-Quality Draft sequence of Eubacterium cellulosolvens 6.</title>
        <authorList>
            <consortium name="US DOE Joint Genome Institute"/>
            <person name="Lucas S."/>
            <person name="Han J."/>
            <person name="Lapidus A."/>
            <person name="Cheng J.-F."/>
            <person name="Goodwin L."/>
            <person name="Pitluck S."/>
            <person name="Peters L."/>
            <person name="Mikhailova N."/>
            <person name="Gu W."/>
            <person name="Detter J.C."/>
            <person name="Han C."/>
            <person name="Tapia R."/>
            <person name="Land M."/>
            <person name="Hauser L."/>
            <person name="Kyrpides N."/>
            <person name="Ivanova N."/>
            <person name="Pagani I."/>
            <person name="Johnson E."/>
            <person name="Mukhopadhyay B."/>
            <person name="Anderson I."/>
            <person name="Woyke T."/>
        </authorList>
    </citation>
    <scope>NUCLEOTIDE SEQUENCE [LARGE SCALE GENOMIC DNA]</scope>
    <source>
        <strain evidence="13 14">6</strain>
    </source>
</reference>
<dbReference type="STRING" id="633697.EubceDRAFT1_0703"/>
<keyword evidence="4" id="KW-1003">Cell membrane</keyword>